<dbReference type="AlphaFoldDB" id="A0A2P8EAP7"/>
<accession>A0A2P8EAP7</accession>
<evidence type="ECO:0000313" key="7">
    <source>
        <dbReference type="EMBL" id="PSL06517.1"/>
    </source>
</evidence>
<dbReference type="GO" id="GO:0051287">
    <property type="term" value="F:NAD binding"/>
    <property type="evidence" value="ECO:0007669"/>
    <property type="project" value="InterPro"/>
</dbReference>
<evidence type="ECO:0000256" key="1">
    <source>
        <dbReference type="ARBA" id="ARBA00005854"/>
    </source>
</evidence>
<dbReference type="PANTHER" id="PTHR42789:SF1">
    <property type="entry name" value="D-ISOMER SPECIFIC 2-HYDROXYACID DEHYDROGENASE FAMILY PROTEIN (AFU_ORTHOLOGUE AFUA_6G10090)"/>
    <property type="match status" value="1"/>
</dbReference>
<dbReference type="Gene3D" id="3.40.50.720">
    <property type="entry name" value="NAD(P)-binding Rossmann-like Domain"/>
    <property type="match status" value="2"/>
</dbReference>
<evidence type="ECO:0000259" key="6">
    <source>
        <dbReference type="Pfam" id="PF02826"/>
    </source>
</evidence>
<dbReference type="EMBL" id="PYGF01000002">
    <property type="protein sequence ID" value="PSL06517.1"/>
    <property type="molecule type" value="Genomic_DNA"/>
</dbReference>
<dbReference type="SUPFAM" id="SSF51735">
    <property type="entry name" value="NAD(P)-binding Rossmann-fold domains"/>
    <property type="match status" value="1"/>
</dbReference>
<dbReference type="PANTHER" id="PTHR42789">
    <property type="entry name" value="D-ISOMER SPECIFIC 2-HYDROXYACID DEHYDROGENASE FAMILY PROTEIN (AFU_ORTHOLOGUE AFUA_6G10090)"/>
    <property type="match status" value="1"/>
</dbReference>
<dbReference type="Pfam" id="PF02826">
    <property type="entry name" value="2-Hacid_dh_C"/>
    <property type="match status" value="1"/>
</dbReference>
<proteinExistence type="inferred from homology"/>
<reference evidence="7 8" key="1">
    <citation type="submission" date="2018-03" db="EMBL/GenBank/DDBJ databases">
        <title>Genomic Encyclopedia of Archaeal and Bacterial Type Strains, Phase II (KMG-II): from individual species to whole genera.</title>
        <authorList>
            <person name="Goeker M."/>
        </authorList>
    </citation>
    <scope>NUCLEOTIDE SEQUENCE [LARGE SCALE GENOMIC DNA]</scope>
    <source>
        <strain evidence="7 8">DSM 28057</strain>
    </source>
</reference>
<evidence type="ECO:0000256" key="3">
    <source>
        <dbReference type="ARBA" id="ARBA00023027"/>
    </source>
</evidence>
<evidence type="ECO:0000313" key="8">
    <source>
        <dbReference type="Proteomes" id="UP000240708"/>
    </source>
</evidence>
<dbReference type="InterPro" id="IPR006139">
    <property type="entry name" value="D-isomer_2_OHA_DH_cat_dom"/>
</dbReference>
<dbReference type="Proteomes" id="UP000240708">
    <property type="component" value="Unassembled WGS sequence"/>
</dbReference>
<protein>
    <submittedName>
        <fullName evidence="7">D-3-phosphoglycerate dehydrogenase</fullName>
    </submittedName>
</protein>
<comment type="similarity">
    <text evidence="1 4">Belongs to the D-isomer specific 2-hydroxyacid dehydrogenase family.</text>
</comment>
<dbReference type="GO" id="GO:0016616">
    <property type="term" value="F:oxidoreductase activity, acting on the CH-OH group of donors, NAD or NADP as acceptor"/>
    <property type="evidence" value="ECO:0007669"/>
    <property type="project" value="InterPro"/>
</dbReference>
<dbReference type="OrthoDB" id="1522997at2"/>
<keyword evidence="2 4" id="KW-0560">Oxidoreductase</keyword>
<feature type="domain" description="D-isomer specific 2-hydroxyacid dehydrogenase catalytic" evidence="5">
    <location>
        <begin position="11"/>
        <end position="311"/>
    </location>
</feature>
<evidence type="ECO:0000259" key="5">
    <source>
        <dbReference type="Pfam" id="PF00389"/>
    </source>
</evidence>
<dbReference type="CDD" id="cd12179">
    <property type="entry name" value="2-Hacid_dh_14"/>
    <property type="match status" value="1"/>
</dbReference>
<keyword evidence="8" id="KW-1185">Reference proteome</keyword>
<feature type="domain" description="D-isomer specific 2-hydroxyacid dehydrogenase NAD-binding" evidence="6">
    <location>
        <begin position="114"/>
        <end position="294"/>
    </location>
</feature>
<dbReference type="InterPro" id="IPR036291">
    <property type="entry name" value="NAD(P)-bd_dom_sf"/>
</dbReference>
<dbReference type="InterPro" id="IPR006140">
    <property type="entry name" value="D-isomer_DH_NAD-bd"/>
</dbReference>
<name>A0A2P8EAP7_9BACT</name>
<dbReference type="RefSeq" id="WP_106566439.1">
    <property type="nucleotide sequence ID" value="NZ_PYGF01000002.1"/>
</dbReference>
<keyword evidence="3" id="KW-0520">NAD</keyword>
<evidence type="ECO:0000256" key="4">
    <source>
        <dbReference type="RuleBase" id="RU003719"/>
    </source>
</evidence>
<comment type="caution">
    <text evidence="7">The sequence shown here is derived from an EMBL/GenBank/DDBJ whole genome shotgun (WGS) entry which is preliminary data.</text>
</comment>
<dbReference type="InterPro" id="IPR050857">
    <property type="entry name" value="D-2-hydroxyacid_DH"/>
</dbReference>
<evidence type="ECO:0000256" key="2">
    <source>
        <dbReference type="ARBA" id="ARBA00023002"/>
    </source>
</evidence>
<sequence>MYQLDENLRKVLIIDEMHLSIIPLLEAEGFAVDYRPDIQRPEILAILGGYVGLIIRSKTPIDRDLLEKASNLRFIGRAGAGLDKIDLEFLEQENIRLFHAAEGNKDAVGEHAIGGLLALFNHVNRSDKEVKKGIWNREENRGEELQGKTVGVLGYGNMGSAFAKKLIGFDVRIIAYDKYKSGFGNEFVEEVDFETLVEQSDILSLHVPLTPETKGFLTYELLKKFKKSFYLINTARGEIITFRTLNSALEEGILRGAVLDVLENEKFSTFTDEQKREFERLSRRENVIFSPHIAGWTFQSYEKINRVLVEKIKYSNIPWS</sequence>
<dbReference type="Pfam" id="PF00389">
    <property type="entry name" value="2-Hacid_dh"/>
    <property type="match status" value="1"/>
</dbReference>
<dbReference type="SUPFAM" id="SSF52283">
    <property type="entry name" value="Formate/glycerate dehydrogenase catalytic domain-like"/>
    <property type="match status" value="1"/>
</dbReference>
<organism evidence="7 8">
    <name type="scientific">Cecembia rubra</name>
    <dbReference type="NCBI Taxonomy" id="1485585"/>
    <lineage>
        <taxon>Bacteria</taxon>
        <taxon>Pseudomonadati</taxon>
        <taxon>Bacteroidota</taxon>
        <taxon>Cytophagia</taxon>
        <taxon>Cytophagales</taxon>
        <taxon>Cyclobacteriaceae</taxon>
        <taxon>Cecembia</taxon>
    </lineage>
</organism>
<gene>
    <name evidence="7" type="ORF">CLV48_102334</name>
</gene>